<dbReference type="PANTHER" id="PTHR21581:SF33">
    <property type="entry name" value="D-ALANYL-D-ALANINE CARBOXYPEPTIDASE DACB"/>
    <property type="match status" value="1"/>
</dbReference>
<dbReference type="SUPFAM" id="SSF56601">
    <property type="entry name" value="beta-lactamase/transpeptidase-like"/>
    <property type="match status" value="1"/>
</dbReference>
<feature type="compositionally biased region" description="Basic and acidic residues" evidence="8">
    <location>
        <begin position="228"/>
        <end position="237"/>
    </location>
</feature>
<evidence type="ECO:0000313" key="10">
    <source>
        <dbReference type="EMBL" id="MER6615628.1"/>
    </source>
</evidence>
<organism evidence="10 11">
    <name type="scientific">Streptomyces xantholiticus</name>
    <dbReference type="NCBI Taxonomy" id="68285"/>
    <lineage>
        <taxon>Bacteria</taxon>
        <taxon>Bacillati</taxon>
        <taxon>Actinomycetota</taxon>
        <taxon>Actinomycetes</taxon>
        <taxon>Kitasatosporales</taxon>
        <taxon>Streptomycetaceae</taxon>
        <taxon>Streptomyces</taxon>
    </lineage>
</organism>
<feature type="compositionally biased region" description="Low complexity" evidence="8">
    <location>
        <begin position="330"/>
        <end position="352"/>
    </location>
</feature>
<dbReference type="GO" id="GO:0016787">
    <property type="term" value="F:hydrolase activity"/>
    <property type="evidence" value="ECO:0007669"/>
    <property type="project" value="UniProtKB-KW"/>
</dbReference>
<dbReference type="InterPro" id="IPR018044">
    <property type="entry name" value="Peptidase_S11"/>
</dbReference>
<dbReference type="Gene3D" id="3.40.710.10">
    <property type="entry name" value="DD-peptidase/beta-lactamase superfamily"/>
    <property type="match status" value="1"/>
</dbReference>
<evidence type="ECO:0000256" key="5">
    <source>
        <dbReference type="ARBA" id="ARBA00022984"/>
    </source>
</evidence>
<comment type="caution">
    <text evidence="10">The sequence shown here is derived from an EMBL/GenBank/DDBJ whole genome shotgun (WGS) entry which is preliminary data.</text>
</comment>
<feature type="domain" description="Peptidase S11 D-alanyl-D-alanine carboxypeptidase A N-terminal" evidence="9">
    <location>
        <begin position="611"/>
        <end position="818"/>
    </location>
</feature>
<reference evidence="10 11" key="1">
    <citation type="submission" date="2024-06" db="EMBL/GenBank/DDBJ databases">
        <title>The Natural Products Discovery Center: Release of the First 8490 Sequenced Strains for Exploring Actinobacteria Biosynthetic Diversity.</title>
        <authorList>
            <person name="Kalkreuter E."/>
            <person name="Kautsar S.A."/>
            <person name="Yang D."/>
            <person name="Bader C.D."/>
            <person name="Teijaro C.N."/>
            <person name="Fluegel L."/>
            <person name="Davis C.M."/>
            <person name="Simpson J.R."/>
            <person name="Lauterbach L."/>
            <person name="Steele A.D."/>
            <person name="Gui C."/>
            <person name="Meng S."/>
            <person name="Li G."/>
            <person name="Viehrig K."/>
            <person name="Ye F."/>
            <person name="Su P."/>
            <person name="Kiefer A.F."/>
            <person name="Nichols A."/>
            <person name="Cepeda A.J."/>
            <person name="Yan W."/>
            <person name="Fan B."/>
            <person name="Jiang Y."/>
            <person name="Adhikari A."/>
            <person name="Zheng C.-J."/>
            <person name="Schuster L."/>
            <person name="Cowan T.M."/>
            <person name="Smanski M.J."/>
            <person name="Chevrette M.G."/>
            <person name="De Carvalho L.P.S."/>
            <person name="Shen B."/>
        </authorList>
    </citation>
    <scope>NUCLEOTIDE SEQUENCE [LARGE SCALE GENOMIC DNA]</scope>
    <source>
        <strain evidence="10 11">NPDC000837</strain>
    </source>
</reference>
<evidence type="ECO:0000256" key="3">
    <source>
        <dbReference type="ARBA" id="ARBA00022801"/>
    </source>
</evidence>
<keyword evidence="4" id="KW-0133">Cell shape</keyword>
<feature type="region of interest" description="Disordered" evidence="8">
    <location>
        <begin position="639"/>
        <end position="666"/>
    </location>
</feature>
<sequence>MTHGGGTVAGESPDRSEQRKSSGETTQEERDPRLSVFRQAAQEPGSDDDTSSSSTDDTPEDTSATPDDARLRAAVAAWVATADDEPDGEAGSAASPSQAPAPDPADAEGADGGSAAGAADADPGADSGGSAEGAASGASKAADRSADAGTQVSDRPSEQDSATGSEAGGSAADEPAGAAADRDGAAGAAGAHANEPDDSGVRGRPADADPDMDGAADGGDSSGGSGVDARDSAERSAEAVPPADATSAVKPADAADQASEGVPAGRSDDAGERAPGGDSGATDAAPVREGTMTLSVVRESAGAADSADGPGADRSGQAGADAPEGAERPAASTAKGGAGASAGADGATEGTAPSDGGEQRTSTGDDAPTPVPVSSSGAGAKSEGGVDQPTTVFKALRRPPVDQPTTALKLPSLPKPAAKPSARPAAQPEPEPESDAERTSTFVPLRRDDVRPAPAKPVKPATPAKSAAPATPAEPAAPATPATPAAPVGTGLPAEQPPASLGEAERTRQQPMPPLPPLDLLAELTNTPPPPETPVRTAVRRIKIWTPLVLLLLIVFAVVQLVRPLPDPTLALTAEQTYTFEGGKLELPWPAEGQGAAEVVGVGSLGTYGAQKPAPIASVAKTMTAYVVLRDHPLKGNQVGPSITVDKKAEEESKAKSESTAPIREGQKFTEKQMLQLLMIPSGNNAARLLARWDAGSEEAFVKKMNDAAKDLGMTNSTYTDPSGLKSSTVSTPLDQIKLGKAVMENDVFREIVNMTLVEIPGIEGQIRNNNDRALLMEGVGGIKTGSSTPAGGNLLWSANAVVDGEIRRIVGIVMGAQDAPQLWQKLEKAIDYSIALIPPAQEAVTSATVVKKGDVVGHVDDGLGGRTPVVATKDLKAVGFAGLDVKIEIAENGDAIPHSAKAGTVVGQVSVGEGAGKVSAPVALEKDLAEPGLGAKLTRLG</sequence>
<dbReference type="RefSeq" id="WP_351977157.1">
    <property type="nucleotide sequence ID" value="NZ_JBEPBX010000017.1"/>
</dbReference>
<feature type="compositionally biased region" description="Low complexity" evidence="8">
    <location>
        <begin position="89"/>
        <end position="100"/>
    </location>
</feature>
<evidence type="ECO:0000256" key="2">
    <source>
        <dbReference type="ARBA" id="ARBA00022729"/>
    </source>
</evidence>
<keyword evidence="2" id="KW-0732">Signal</keyword>
<feature type="compositionally biased region" description="Basic and acidic residues" evidence="8">
    <location>
        <begin position="12"/>
        <end position="33"/>
    </location>
</feature>
<keyword evidence="11" id="KW-1185">Reference proteome</keyword>
<dbReference type="PRINTS" id="PR00725">
    <property type="entry name" value="DADACBPTASE1"/>
</dbReference>
<dbReference type="PANTHER" id="PTHR21581">
    <property type="entry name" value="D-ALANYL-D-ALANINE CARBOXYPEPTIDASE"/>
    <property type="match status" value="1"/>
</dbReference>
<feature type="compositionally biased region" description="Basic and acidic residues" evidence="8">
    <location>
        <begin position="645"/>
        <end position="657"/>
    </location>
</feature>
<feature type="compositionally biased region" description="Low complexity" evidence="8">
    <location>
        <begin position="374"/>
        <end position="385"/>
    </location>
</feature>
<dbReference type="Proteomes" id="UP001445472">
    <property type="component" value="Unassembled WGS sequence"/>
</dbReference>
<evidence type="ECO:0000256" key="4">
    <source>
        <dbReference type="ARBA" id="ARBA00022960"/>
    </source>
</evidence>
<feature type="compositionally biased region" description="Low complexity" evidence="8">
    <location>
        <begin position="116"/>
        <end position="125"/>
    </location>
</feature>
<feature type="compositionally biased region" description="Low complexity" evidence="8">
    <location>
        <begin position="300"/>
        <end position="316"/>
    </location>
</feature>
<evidence type="ECO:0000256" key="7">
    <source>
        <dbReference type="RuleBase" id="RU004016"/>
    </source>
</evidence>
<feature type="compositionally biased region" description="Gly residues" evidence="8">
    <location>
        <begin position="216"/>
        <end position="226"/>
    </location>
</feature>
<evidence type="ECO:0000256" key="6">
    <source>
        <dbReference type="ARBA" id="ARBA00023316"/>
    </source>
</evidence>
<dbReference type="InterPro" id="IPR012338">
    <property type="entry name" value="Beta-lactam/transpept-like"/>
</dbReference>
<evidence type="ECO:0000313" key="11">
    <source>
        <dbReference type="Proteomes" id="UP001445472"/>
    </source>
</evidence>
<keyword evidence="5" id="KW-0573">Peptidoglycan synthesis</keyword>
<dbReference type="Pfam" id="PF00768">
    <property type="entry name" value="Peptidase_S11"/>
    <property type="match status" value="1"/>
</dbReference>
<feature type="compositionally biased region" description="Low complexity" evidence="8">
    <location>
        <begin position="404"/>
        <end position="428"/>
    </location>
</feature>
<proteinExistence type="inferred from homology"/>
<evidence type="ECO:0000256" key="1">
    <source>
        <dbReference type="ARBA" id="ARBA00007164"/>
    </source>
</evidence>
<name>A0ABV1UXV0_9ACTN</name>
<dbReference type="InterPro" id="IPR001967">
    <property type="entry name" value="Peptidase_S11_N"/>
</dbReference>
<comment type="similarity">
    <text evidence="1 7">Belongs to the peptidase S11 family.</text>
</comment>
<evidence type="ECO:0000256" key="8">
    <source>
        <dbReference type="SAM" id="MobiDB-lite"/>
    </source>
</evidence>
<gene>
    <name evidence="10" type="ORF">ABT276_20140</name>
</gene>
<dbReference type="EMBL" id="JBEPBX010000017">
    <property type="protein sequence ID" value="MER6615628.1"/>
    <property type="molecule type" value="Genomic_DNA"/>
</dbReference>
<keyword evidence="3 10" id="KW-0378">Hydrolase</keyword>
<feature type="region of interest" description="Disordered" evidence="8">
    <location>
        <begin position="1"/>
        <end position="534"/>
    </location>
</feature>
<keyword evidence="6" id="KW-0961">Cell wall biogenesis/degradation</keyword>
<feature type="compositionally biased region" description="Low complexity" evidence="8">
    <location>
        <begin position="161"/>
        <end position="193"/>
    </location>
</feature>
<protein>
    <submittedName>
        <fullName evidence="10">Serine hydrolase</fullName>
    </submittedName>
</protein>
<evidence type="ECO:0000259" key="9">
    <source>
        <dbReference type="Pfam" id="PF00768"/>
    </source>
</evidence>
<feature type="compositionally biased region" description="Low complexity" evidence="8">
    <location>
        <begin position="51"/>
        <end position="81"/>
    </location>
</feature>
<feature type="compositionally biased region" description="Low complexity" evidence="8">
    <location>
        <begin position="452"/>
        <end position="487"/>
    </location>
</feature>
<accession>A0ABV1UXV0</accession>